<dbReference type="PATRIC" id="fig|1194404.4.peg.3918"/>
<dbReference type="Proteomes" id="UP000015729">
    <property type="component" value="Unassembled WGS sequence"/>
</dbReference>
<protein>
    <submittedName>
        <fullName evidence="1">Tat (Twin-arginine translocation) pathway signal sequence domain-containing protein</fullName>
    </submittedName>
</protein>
<evidence type="ECO:0000313" key="2">
    <source>
        <dbReference type="Proteomes" id="UP000015729"/>
    </source>
</evidence>
<reference evidence="1 2" key="1">
    <citation type="journal article" date="2013" name="PLoS Pathog.">
        <title>Genomic analysis of the Kiwifruit pathogen Pseudomonas syringae pv. actinidiae provides insight into the origins of an emergent plant disease.</title>
        <authorList>
            <person name="McCann H.C."/>
            <person name="Rikkerink E.H."/>
            <person name="Bertels F."/>
            <person name="Fiers M."/>
            <person name="Lu A."/>
            <person name="Rees-George J."/>
            <person name="Andersen M.T."/>
            <person name="Gleave A.P."/>
            <person name="Haubold B."/>
            <person name="Wohlers M.W."/>
            <person name="Guttman D.S."/>
            <person name="Wang P.W."/>
            <person name="Straub C."/>
            <person name="Vanneste J.L."/>
            <person name="Rainey P.B."/>
            <person name="Templeton M.D."/>
        </authorList>
    </citation>
    <scope>NUCLEOTIDE SEQUENCE [LARGE SCALE GENOMIC DNA]</scope>
    <source>
        <strain evidence="1 2">ICMP 18807</strain>
    </source>
</reference>
<comment type="caution">
    <text evidence="1">The sequence shown here is derived from an EMBL/GenBank/DDBJ whole genome shotgun (WGS) entry which is preliminary data.</text>
</comment>
<sequence length="29" mass="3073">MAGLALTGAALPAAYYAHRELTRVEEPVT</sequence>
<evidence type="ECO:0000313" key="1">
    <source>
        <dbReference type="EMBL" id="EPN50336.1"/>
    </source>
</evidence>
<accession>S6U4J6</accession>
<name>S6U4J6_PSESF</name>
<gene>
    <name evidence="1" type="ORF">A244_19013</name>
</gene>
<dbReference type="AlphaFoldDB" id="S6U4J6"/>
<feature type="non-terminal residue" evidence="1">
    <location>
        <position position="29"/>
    </location>
</feature>
<organism evidence="1 2">
    <name type="scientific">Pseudomonas syringae pv. actinidiae ICMP 18807</name>
    <dbReference type="NCBI Taxonomy" id="1194404"/>
    <lineage>
        <taxon>Bacteria</taxon>
        <taxon>Pseudomonadati</taxon>
        <taxon>Pseudomonadota</taxon>
        <taxon>Gammaproteobacteria</taxon>
        <taxon>Pseudomonadales</taxon>
        <taxon>Pseudomonadaceae</taxon>
        <taxon>Pseudomonas</taxon>
        <taxon>Pseudomonas syringae</taxon>
    </lineage>
</organism>
<dbReference type="EMBL" id="AOKG01001306">
    <property type="protein sequence ID" value="EPN50336.1"/>
    <property type="molecule type" value="Genomic_DNA"/>
</dbReference>
<proteinExistence type="predicted"/>